<gene>
    <name evidence="2" type="ORF">BN997_03485</name>
</gene>
<evidence type="ECO:0000256" key="1">
    <source>
        <dbReference type="SAM" id="Phobius"/>
    </source>
</evidence>
<evidence type="ECO:0000313" key="3">
    <source>
        <dbReference type="Proteomes" id="UP000040453"/>
    </source>
</evidence>
<sequence length="257" mass="28887">MGLLKNELYKLFKMKKIYVFAAVMLGITFLNLYDYQPGGSEMTVWDFYYGQSVPLSMIQIFSQFMIIFIPIVIADCISNDYRNGTLKLSLQRPIARWQLLSAKLMALFAFIIVSTVLFLILSYTLGVYFIGWGEVTEYLGVSYPPMKGIGVTVGVYALFMLPTMAYGIFAGFIAVLVKNMSTAIIISLVLITVGLNLNGVSAIAPYSLAHHLMYFPEELMQIQGWSGILQNIGVVLIYGVLFAGLSFWLFKKKEILY</sequence>
<dbReference type="Pfam" id="PF12679">
    <property type="entry name" value="ABC2_membrane_2"/>
    <property type="match status" value="1"/>
</dbReference>
<accession>A0A0A1MKD3</accession>
<dbReference type="PANTHER" id="PTHR37305">
    <property type="entry name" value="INTEGRAL MEMBRANE PROTEIN-RELATED"/>
    <property type="match status" value="1"/>
</dbReference>
<keyword evidence="1" id="KW-0812">Transmembrane</keyword>
<keyword evidence="1" id="KW-0472">Membrane</keyword>
<feature type="transmembrane region" description="Helical" evidence="1">
    <location>
        <begin position="104"/>
        <end position="133"/>
    </location>
</feature>
<dbReference type="Proteomes" id="UP000040453">
    <property type="component" value="Unassembled WGS sequence"/>
</dbReference>
<organism evidence="2 3">
    <name type="scientific">Oceanobacillus oncorhynchi</name>
    <dbReference type="NCBI Taxonomy" id="545501"/>
    <lineage>
        <taxon>Bacteria</taxon>
        <taxon>Bacillati</taxon>
        <taxon>Bacillota</taxon>
        <taxon>Bacilli</taxon>
        <taxon>Bacillales</taxon>
        <taxon>Bacillaceae</taxon>
        <taxon>Oceanobacillus</taxon>
    </lineage>
</organism>
<reference evidence="2 3" key="1">
    <citation type="submission" date="2014-11" db="EMBL/GenBank/DDBJ databases">
        <authorList>
            <person name="Urmite Genomes Urmite Genomes"/>
        </authorList>
    </citation>
    <scope>NUCLEOTIDE SEQUENCE [LARGE SCALE GENOMIC DNA]</scope>
    <source>
        <strain evidence="2 3">Oc5</strain>
    </source>
</reference>
<proteinExistence type="predicted"/>
<evidence type="ECO:0000313" key="2">
    <source>
        <dbReference type="EMBL" id="CEI83568.1"/>
    </source>
</evidence>
<dbReference type="PANTHER" id="PTHR37305:SF1">
    <property type="entry name" value="MEMBRANE PROTEIN"/>
    <property type="match status" value="1"/>
</dbReference>
<dbReference type="EMBL" id="CDGG01000001">
    <property type="protein sequence ID" value="CEI83568.1"/>
    <property type="molecule type" value="Genomic_DNA"/>
</dbReference>
<keyword evidence="3" id="KW-1185">Reference proteome</keyword>
<dbReference type="OrthoDB" id="8613028at2"/>
<dbReference type="RefSeq" id="WP_042533902.1">
    <property type="nucleotide sequence ID" value="NZ_CAXOIH010000002.1"/>
</dbReference>
<keyword evidence="1" id="KW-1133">Transmembrane helix</keyword>
<feature type="transmembrane region" description="Helical" evidence="1">
    <location>
        <begin position="17"/>
        <end position="33"/>
    </location>
</feature>
<feature type="transmembrane region" description="Helical" evidence="1">
    <location>
        <begin position="153"/>
        <end position="177"/>
    </location>
</feature>
<protein>
    <submittedName>
        <fullName evidence="2">ABC-2 family transporter protein</fullName>
    </submittedName>
</protein>
<dbReference type="GO" id="GO:0140359">
    <property type="term" value="F:ABC-type transporter activity"/>
    <property type="evidence" value="ECO:0007669"/>
    <property type="project" value="InterPro"/>
</dbReference>
<feature type="transmembrane region" description="Helical" evidence="1">
    <location>
        <begin position="228"/>
        <end position="250"/>
    </location>
</feature>
<dbReference type="AlphaFoldDB" id="A0A0A1MKD3"/>
<feature type="transmembrane region" description="Helical" evidence="1">
    <location>
        <begin position="184"/>
        <end position="208"/>
    </location>
</feature>
<feature type="transmembrane region" description="Helical" evidence="1">
    <location>
        <begin position="53"/>
        <end position="77"/>
    </location>
</feature>
<dbReference type="STRING" id="545501.BN997_03485"/>
<name>A0A0A1MKD3_9BACI</name>
<dbReference type="GO" id="GO:0005886">
    <property type="term" value="C:plasma membrane"/>
    <property type="evidence" value="ECO:0007669"/>
    <property type="project" value="UniProtKB-SubCell"/>
</dbReference>